<dbReference type="AlphaFoldDB" id="A0A8T2UYW3"/>
<evidence type="ECO:0000256" key="1">
    <source>
        <dbReference type="SAM" id="Phobius"/>
    </source>
</evidence>
<keyword evidence="1" id="KW-0812">Transmembrane</keyword>
<keyword evidence="3" id="KW-1185">Reference proteome</keyword>
<evidence type="ECO:0000313" key="3">
    <source>
        <dbReference type="Proteomes" id="UP000825935"/>
    </source>
</evidence>
<dbReference type="OMA" id="YHHAGFV"/>
<dbReference type="EMBL" id="CM035409">
    <property type="protein sequence ID" value="KAH7438684.1"/>
    <property type="molecule type" value="Genomic_DNA"/>
</dbReference>
<proteinExistence type="predicted"/>
<comment type="caution">
    <text evidence="2">The sequence shown here is derived from an EMBL/GenBank/DDBJ whole genome shotgun (WGS) entry which is preliminary data.</text>
</comment>
<protein>
    <recommendedName>
        <fullName evidence="4">DUF599 domain-containing protein</fullName>
    </recommendedName>
</protein>
<feature type="transmembrane region" description="Helical" evidence="1">
    <location>
        <begin position="191"/>
        <end position="207"/>
    </location>
</feature>
<feature type="transmembrane region" description="Helical" evidence="1">
    <location>
        <begin position="111"/>
        <end position="129"/>
    </location>
</feature>
<dbReference type="OrthoDB" id="761598at2759"/>
<dbReference type="PANTHER" id="PTHR31168">
    <property type="entry name" value="OS02G0292800 PROTEIN"/>
    <property type="match status" value="1"/>
</dbReference>
<dbReference type="InterPro" id="IPR006747">
    <property type="entry name" value="DUF599"/>
</dbReference>
<accession>A0A8T2UYW3</accession>
<feature type="transmembrane region" description="Helical" evidence="1">
    <location>
        <begin position="69"/>
        <end position="90"/>
    </location>
</feature>
<dbReference type="PANTHER" id="PTHR31168:SF1">
    <property type="entry name" value="DUF599 FAMILY PROTEIN"/>
    <property type="match status" value="1"/>
</dbReference>
<dbReference type="Pfam" id="PF04654">
    <property type="entry name" value="DUF599"/>
    <property type="match status" value="1"/>
</dbReference>
<sequence>MEYLDAVLVPLGVLILLLYHARLIYLVHYFPTVTVYGINQVNRQVWVRSMMADGLKNGVLGVQTLRNNIMASTLLATAAILLCSVLSVLVNNSDRLQQSSIVLGDRRSFVTSIKLLCVLVCFIVAFLSNVQSVRYYSHVSFLISIPVGPSAPGLTPTYVNKAMARGALFWTIGLRAFYFSIPLFLWLFGPVPMFVCTVIMAIMLHFLDTAKDFNQTLNCSKNTQMDASKQNLV</sequence>
<gene>
    <name evidence="2" type="ORF">KP509_04G026700</name>
</gene>
<reference evidence="2" key="1">
    <citation type="submission" date="2021-08" db="EMBL/GenBank/DDBJ databases">
        <title>WGS assembly of Ceratopteris richardii.</title>
        <authorList>
            <person name="Marchant D.B."/>
            <person name="Chen G."/>
            <person name="Jenkins J."/>
            <person name="Shu S."/>
            <person name="Leebens-Mack J."/>
            <person name="Grimwood J."/>
            <person name="Schmutz J."/>
            <person name="Soltis P."/>
            <person name="Soltis D."/>
            <person name="Chen Z.-H."/>
        </authorList>
    </citation>
    <scope>NUCLEOTIDE SEQUENCE</scope>
    <source>
        <strain evidence="2">Whitten #5841</strain>
        <tissue evidence="2">Leaf</tissue>
    </source>
</reference>
<keyword evidence="1" id="KW-0472">Membrane</keyword>
<feature type="transmembrane region" description="Helical" evidence="1">
    <location>
        <begin position="7"/>
        <end position="27"/>
    </location>
</feature>
<evidence type="ECO:0000313" key="2">
    <source>
        <dbReference type="EMBL" id="KAH7438684.1"/>
    </source>
</evidence>
<organism evidence="2 3">
    <name type="scientific">Ceratopteris richardii</name>
    <name type="common">Triangle waterfern</name>
    <dbReference type="NCBI Taxonomy" id="49495"/>
    <lineage>
        <taxon>Eukaryota</taxon>
        <taxon>Viridiplantae</taxon>
        <taxon>Streptophyta</taxon>
        <taxon>Embryophyta</taxon>
        <taxon>Tracheophyta</taxon>
        <taxon>Polypodiopsida</taxon>
        <taxon>Polypodiidae</taxon>
        <taxon>Polypodiales</taxon>
        <taxon>Pteridineae</taxon>
        <taxon>Pteridaceae</taxon>
        <taxon>Parkerioideae</taxon>
        <taxon>Ceratopteris</taxon>
    </lineage>
</organism>
<name>A0A8T2UYW3_CERRI</name>
<evidence type="ECO:0008006" key="4">
    <source>
        <dbReference type="Google" id="ProtNLM"/>
    </source>
</evidence>
<dbReference type="Proteomes" id="UP000825935">
    <property type="component" value="Chromosome 4"/>
</dbReference>
<keyword evidence="1" id="KW-1133">Transmembrane helix</keyword>